<reference evidence="1 2" key="1">
    <citation type="submission" date="2016-07" db="EMBL/GenBank/DDBJ databases">
        <title>Multiple horizontal gene transfer events from other fungi enriched the ability of initially mycotrophic Trichoderma (Ascomycota) to feed on dead plant biomass.</title>
        <authorList>
            <consortium name="DOE Joint Genome Institute"/>
            <person name="Aerts A."/>
            <person name="Atanasova L."/>
            <person name="Chenthamara K."/>
            <person name="Zhang J."/>
            <person name="Grujic M."/>
            <person name="Henrissat B."/>
            <person name="Kuo A."/>
            <person name="Salamov A."/>
            <person name="Lipzen A."/>
            <person name="Labutti K."/>
            <person name="Barry K."/>
            <person name="Miao Y."/>
            <person name="Rahimi M.J."/>
            <person name="Shen Q."/>
            <person name="Grigoriev I.V."/>
            <person name="Kubicek C.P."/>
            <person name="Druzhinina I.S."/>
        </authorList>
    </citation>
    <scope>NUCLEOTIDE SEQUENCE [LARGE SCALE GENOMIC DNA]</scope>
    <source>
        <strain evidence="1 2">CBS 226.95</strain>
    </source>
</reference>
<dbReference type="GeneID" id="36625495"/>
<accession>A0A2T4AK86</accession>
<evidence type="ECO:0000313" key="1">
    <source>
        <dbReference type="EMBL" id="PTB57479.1"/>
    </source>
</evidence>
<gene>
    <name evidence="1" type="ORF">M431DRAFT_491705</name>
</gene>
<dbReference type="RefSeq" id="XP_024777156.1">
    <property type="nucleotide sequence ID" value="XM_024916926.1"/>
</dbReference>
<sequence length="111" mass="11847">MSVEGPFCHFNAILQNPVVTMPPLITPNLGEEGVPRAAVDGIDLVCPQVHTKVHMRDLPPPRETRSAAALIGVRDIGHRKSEPVIASVRGVDLLTNKPRKMGNIGGSSKPA</sequence>
<proteinExistence type="predicted"/>
<organism evidence="1 2">
    <name type="scientific">Trichoderma harzianum CBS 226.95</name>
    <dbReference type="NCBI Taxonomy" id="983964"/>
    <lineage>
        <taxon>Eukaryota</taxon>
        <taxon>Fungi</taxon>
        <taxon>Dikarya</taxon>
        <taxon>Ascomycota</taxon>
        <taxon>Pezizomycotina</taxon>
        <taxon>Sordariomycetes</taxon>
        <taxon>Hypocreomycetidae</taxon>
        <taxon>Hypocreales</taxon>
        <taxon>Hypocreaceae</taxon>
        <taxon>Trichoderma</taxon>
    </lineage>
</organism>
<protein>
    <submittedName>
        <fullName evidence="1">Uncharacterized protein</fullName>
    </submittedName>
</protein>
<keyword evidence="2" id="KW-1185">Reference proteome</keyword>
<dbReference type="Proteomes" id="UP000241690">
    <property type="component" value="Unassembled WGS sequence"/>
</dbReference>
<dbReference type="AlphaFoldDB" id="A0A2T4AK86"/>
<evidence type="ECO:0000313" key="2">
    <source>
        <dbReference type="Proteomes" id="UP000241690"/>
    </source>
</evidence>
<dbReference type="EMBL" id="KZ679677">
    <property type="protein sequence ID" value="PTB57479.1"/>
    <property type="molecule type" value="Genomic_DNA"/>
</dbReference>
<name>A0A2T4AK86_TRIHA</name>